<evidence type="ECO:0000313" key="3">
    <source>
        <dbReference type="Proteomes" id="UP000183487"/>
    </source>
</evidence>
<evidence type="ECO:0000256" key="1">
    <source>
        <dbReference type="SAM" id="Phobius"/>
    </source>
</evidence>
<keyword evidence="1" id="KW-1133">Transmembrane helix</keyword>
<evidence type="ECO:0000313" key="2">
    <source>
        <dbReference type="EMBL" id="SDR36166.1"/>
    </source>
</evidence>
<organism evidence="2 3">
    <name type="scientific">Paraburkholderia fungorum</name>
    <dbReference type="NCBI Taxonomy" id="134537"/>
    <lineage>
        <taxon>Bacteria</taxon>
        <taxon>Pseudomonadati</taxon>
        <taxon>Pseudomonadota</taxon>
        <taxon>Betaproteobacteria</taxon>
        <taxon>Burkholderiales</taxon>
        <taxon>Burkholderiaceae</taxon>
        <taxon>Paraburkholderia</taxon>
    </lineage>
</organism>
<sequence length="177" mass="18396">MDDPVAVTSRRMLATFARLGSEAVDALSSAIAGFALLAGARAFMFTALLGWREPVLGGAGLVVLALVGWLRWRCGAAACAAVSGARHSGPGANGVDGSCRGVFRPTAPVRDARTEARNDACYNRLKQCDSSGPAWSESDVVKPEAGSRSNLNASGVAMQLAQTIVLRYPNLTSATSR</sequence>
<accession>A0A1H1IFS6</accession>
<dbReference type="EMBL" id="FNKP01000002">
    <property type="protein sequence ID" value="SDR36166.1"/>
    <property type="molecule type" value="Genomic_DNA"/>
</dbReference>
<name>A0A1H1IFS6_9BURK</name>
<protein>
    <submittedName>
        <fullName evidence="2">Uncharacterized protein</fullName>
    </submittedName>
</protein>
<feature type="transmembrane region" description="Helical" evidence="1">
    <location>
        <begin position="55"/>
        <end position="72"/>
    </location>
</feature>
<dbReference type="Proteomes" id="UP000183487">
    <property type="component" value="Unassembled WGS sequence"/>
</dbReference>
<keyword evidence="1" id="KW-0472">Membrane</keyword>
<keyword evidence="1" id="KW-0812">Transmembrane</keyword>
<feature type="transmembrane region" description="Helical" evidence="1">
    <location>
        <begin position="26"/>
        <end position="48"/>
    </location>
</feature>
<gene>
    <name evidence="2" type="ORF">SAMN05443245_5075</name>
</gene>
<reference evidence="3" key="1">
    <citation type="submission" date="2016-10" db="EMBL/GenBank/DDBJ databases">
        <authorList>
            <person name="Varghese N."/>
        </authorList>
    </citation>
    <scope>NUCLEOTIDE SEQUENCE [LARGE SCALE GENOMIC DNA]</scope>
    <source>
        <strain evidence="3">GAS106B</strain>
    </source>
</reference>
<keyword evidence="3" id="KW-1185">Reference proteome</keyword>
<dbReference type="AlphaFoldDB" id="A0A1H1IFS6"/>
<dbReference type="RefSeq" id="WP_253189759.1">
    <property type="nucleotide sequence ID" value="NZ_FNKP01000002.1"/>
</dbReference>
<proteinExistence type="predicted"/>